<keyword evidence="2" id="KW-1185">Reference proteome</keyword>
<dbReference type="Proteomes" id="UP000276133">
    <property type="component" value="Unassembled WGS sequence"/>
</dbReference>
<dbReference type="EMBL" id="REGN01000639">
    <property type="protein sequence ID" value="RNA40512.1"/>
    <property type="molecule type" value="Genomic_DNA"/>
</dbReference>
<dbReference type="AlphaFoldDB" id="A0A3M7SXR0"/>
<protein>
    <submittedName>
        <fullName evidence="1">Uncharacterized protein</fullName>
    </submittedName>
</protein>
<gene>
    <name evidence="1" type="ORF">BpHYR1_001657</name>
</gene>
<reference evidence="1 2" key="1">
    <citation type="journal article" date="2018" name="Sci. Rep.">
        <title>Genomic signatures of local adaptation to the degree of environmental predictability in rotifers.</title>
        <authorList>
            <person name="Franch-Gras L."/>
            <person name="Hahn C."/>
            <person name="Garcia-Roger E.M."/>
            <person name="Carmona M.J."/>
            <person name="Serra M."/>
            <person name="Gomez A."/>
        </authorList>
    </citation>
    <scope>NUCLEOTIDE SEQUENCE [LARGE SCALE GENOMIC DNA]</scope>
    <source>
        <strain evidence="1">HYR1</strain>
    </source>
</reference>
<evidence type="ECO:0000313" key="1">
    <source>
        <dbReference type="EMBL" id="RNA40512.1"/>
    </source>
</evidence>
<evidence type="ECO:0000313" key="2">
    <source>
        <dbReference type="Proteomes" id="UP000276133"/>
    </source>
</evidence>
<accession>A0A3M7SXR0</accession>
<organism evidence="1 2">
    <name type="scientific">Brachionus plicatilis</name>
    <name type="common">Marine rotifer</name>
    <name type="synonym">Brachionus muelleri</name>
    <dbReference type="NCBI Taxonomy" id="10195"/>
    <lineage>
        <taxon>Eukaryota</taxon>
        <taxon>Metazoa</taxon>
        <taxon>Spiralia</taxon>
        <taxon>Gnathifera</taxon>
        <taxon>Rotifera</taxon>
        <taxon>Eurotatoria</taxon>
        <taxon>Monogononta</taxon>
        <taxon>Pseudotrocha</taxon>
        <taxon>Ploima</taxon>
        <taxon>Brachionidae</taxon>
        <taxon>Brachionus</taxon>
    </lineage>
</organism>
<comment type="caution">
    <text evidence="1">The sequence shown here is derived from an EMBL/GenBank/DDBJ whole genome shotgun (WGS) entry which is preliminary data.</text>
</comment>
<name>A0A3M7SXR0_BRAPC</name>
<proteinExistence type="predicted"/>
<sequence length="82" mass="9612">MAKCPFFQLELGHTEQTIDWLTGDTKSVIKNIAPSNSFRKINDFGRSVWTYWYQIESNAQRMYLKMVGTEQENEAEILLTTF</sequence>